<gene>
    <name evidence="1" type="ORF">DW921_00815</name>
</gene>
<dbReference type="EMBL" id="QSFT01000001">
    <property type="protein sequence ID" value="RHA79034.1"/>
    <property type="molecule type" value="Genomic_DNA"/>
</dbReference>
<sequence>MIAPDINPVELKVFLNHIYELKKGVRQMVLYTTNRKYEAFAVRRLKSQRIRFVIQPVDEERINLFFGKPECIDAIRMMVNRPLNLLTPEEDFILGAMLGYDICAQCKRYCDRKIRRRCLAES</sequence>
<name>A0A413T5C2_9BACT</name>
<proteinExistence type="predicted"/>
<comment type="caution">
    <text evidence="1">The sequence shown here is derived from an EMBL/GenBank/DDBJ whole genome shotgun (WGS) entry which is preliminary data.</text>
</comment>
<organism evidence="1 2">
    <name type="scientific">Phocaeicola coprophilus</name>
    <dbReference type="NCBI Taxonomy" id="387090"/>
    <lineage>
        <taxon>Bacteria</taxon>
        <taxon>Pseudomonadati</taxon>
        <taxon>Bacteroidota</taxon>
        <taxon>Bacteroidia</taxon>
        <taxon>Bacteroidales</taxon>
        <taxon>Bacteroidaceae</taxon>
        <taxon>Phocaeicola</taxon>
    </lineage>
</organism>
<accession>A0A413T5C2</accession>
<dbReference type="InterPro" id="IPR036780">
    <property type="entry name" value="PG1857-like_sf"/>
</dbReference>
<dbReference type="Pfam" id="PF09633">
    <property type="entry name" value="DUF2023"/>
    <property type="match status" value="1"/>
</dbReference>
<dbReference type="InterPro" id="IPR018594">
    <property type="entry name" value="DUF2023"/>
</dbReference>
<protein>
    <submittedName>
        <fullName evidence="1">DUF2023 family protein</fullName>
    </submittedName>
</protein>
<dbReference type="SUPFAM" id="SSF160448">
    <property type="entry name" value="PG1857-like"/>
    <property type="match status" value="1"/>
</dbReference>
<evidence type="ECO:0000313" key="1">
    <source>
        <dbReference type="EMBL" id="RHA79034.1"/>
    </source>
</evidence>
<evidence type="ECO:0000313" key="2">
    <source>
        <dbReference type="Proteomes" id="UP000283855"/>
    </source>
</evidence>
<reference evidence="1 2" key="1">
    <citation type="submission" date="2018-08" db="EMBL/GenBank/DDBJ databases">
        <title>A genome reference for cultivated species of the human gut microbiota.</title>
        <authorList>
            <person name="Zou Y."/>
            <person name="Xue W."/>
            <person name="Luo G."/>
        </authorList>
    </citation>
    <scope>NUCLEOTIDE SEQUENCE [LARGE SCALE GENOMIC DNA]</scope>
    <source>
        <strain evidence="1 2">AM42-38</strain>
    </source>
</reference>
<dbReference type="AlphaFoldDB" id="A0A413T5C2"/>
<dbReference type="RefSeq" id="WP_008142160.1">
    <property type="nucleotide sequence ID" value="NZ_CABJGD010000001.1"/>
</dbReference>
<dbReference type="GeneID" id="78404287"/>
<dbReference type="Proteomes" id="UP000283855">
    <property type="component" value="Unassembled WGS sequence"/>
</dbReference>
<dbReference type="Gene3D" id="3.30.2190.10">
    <property type="entry name" value="PG1857-like"/>
    <property type="match status" value="1"/>
</dbReference>